<sequence length="155" mass="16763">MLIKLDKICSSCLSNHVAKRASTRQGRSLAVAAAKVYDGVPVLPELMSAIDEDGIMEGHFAVVFGAVCGALSLDLHPTVLMFLFGSLQTVIASAVRLGHVGPMEAQKLQFVCQGLIPSIAGWSSKMSVDDVHIRWPLVDTVQNCHDTMFSKLFYS</sequence>
<dbReference type="PANTHER" id="PTHR33620">
    <property type="entry name" value="UREASE ACCESSORY PROTEIN F"/>
    <property type="match status" value="1"/>
</dbReference>
<comment type="caution">
    <text evidence="4">The sequence shown here is derived from an EMBL/GenBank/DDBJ whole genome shotgun (WGS) entry which is preliminary data.</text>
</comment>
<keyword evidence="2" id="KW-0143">Chaperone</keyword>
<dbReference type="EMBL" id="JAODUO010000611">
    <property type="protein sequence ID" value="KAK2177238.1"/>
    <property type="molecule type" value="Genomic_DNA"/>
</dbReference>
<comment type="similarity">
    <text evidence="3">Belongs to the UreF family.</text>
</comment>
<name>A0AAD9KUZ3_RIDPI</name>
<dbReference type="Gene3D" id="1.10.4190.10">
    <property type="entry name" value="Urease accessory protein UreF"/>
    <property type="match status" value="1"/>
</dbReference>
<dbReference type="AlphaFoldDB" id="A0AAD9KUZ3"/>
<keyword evidence="5" id="KW-1185">Reference proteome</keyword>
<reference evidence="4" key="1">
    <citation type="journal article" date="2023" name="Mol. Biol. Evol.">
        <title>Third-Generation Sequencing Reveals the Adaptive Role of the Epigenome in Three Deep-Sea Polychaetes.</title>
        <authorList>
            <person name="Perez M."/>
            <person name="Aroh O."/>
            <person name="Sun Y."/>
            <person name="Lan Y."/>
            <person name="Juniper S.K."/>
            <person name="Young C.R."/>
            <person name="Angers B."/>
            <person name="Qian P.Y."/>
        </authorList>
    </citation>
    <scope>NUCLEOTIDE SEQUENCE</scope>
    <source>
        <strain evidence="4">R07B-5</strain>
    </source>
</reference>
<organism evidence="4 5">
    <name type="scientific">Ridgeia piscesae</name>
    <name type="common">Tubeworm</name>
    <dbReference type="NCBI Taxonomy" id="27915"/>
    <lineage>
        <taxon>Eukaryota</taxon>
        <taxon>Metazoa</taxon>
        <taxon>Spiralia</taxon>
        <taxon>Lophotrochozoa</taxon>
        <taxon>Annelida</taxon>
        <taxon>Polychaeta</taxon>
        <taxon>Sedentaria</taxon>
        <taxon>Canalipalpata</taxon>
        <taxon>Sabellida</taxon>
        <taxon>Siboglinidae</taxon>
        <taxon>Ridgeia</taxon>
    </lineage>
</organism>
<dbReference type="GO" id="GO:0016151">
    <property type="term" value="F:nickel cation binding"/>
    <property type="evidence" value="ECO:0007669"/>
    <property type="project" value="InterPro"/>
</dbReference>
<evidence type="ECO:0000256" key="2">
    <source>
        <dbReference type="ARBA" id="ARBA00023186"/>
    </source>
</evidence>
<evidence type="ECO:0008006" key="6">
    <source>
        <dbReference type="Google" id="ProtNLM"/>
    </source>
</evidence>
<accession>A0AAD9KUZ3</accession>
<evidence type="ECO:0000313" key="4">
    <source>
        <dbReference type="EMBL" id="KAK2177238.1"/>
    </source>
</evidence>
<dbReference type="Pfam" id="PF01730">
    <property type="entry name" value="UreF"/>
    <property type="match status" value="1"/>
</dbReference>
<protein>
    <recommendedName>
        <fullName evidence="6">Urease accessory protein</fullName>
    </recommendedName>
</protein>
<dbReference type="InterPro" id="IPR002639">
    <property type="entry name" value="UreF"/>
</dbReference>
<evidence type="ECO:0000256" key="1">
    <source>
        <dbReference type="ARBA" id="ARBA00022988"/>
    </source>
</evidence>
<keyword evidence="1" id="KW-0996">Nickel insertion</keyword>
<proteinExistence type="inferred from homology"/>
<dbReference type="PANTHER" id="PTHR33620:SF1">
    <property type="entry name" value="UREASE ACCESSORY PROTEIN F"/>
    <property type="match status" value="1"/>
</dbReference>
<dbReference type="Proteomes" id="UP001209878">
    <property type="component" value="Unassembled WGS sequence"/>
</dbReference>
<dbReference type="InterPro" id="IPR038277">
    <property type="entry name" value="UreF_sf"/>
</dbReference>
<gene>
    <name evidence="4" type="ORF">NP493_611g01073</name>
</gene>
<evidence type="ECO:0000256" key="3">
    <source>
        <dbReference type="ARBA" id="ARBA00046339"/>
    </source>
</evidence>
<evidence type="ECO:0000313" key="5">
    <source>
        <dbReference type="Proteomes" id="UP001209878"/>
    </source>
</evidence>